<organism evidence="7 8">
    <name type="scientific">Gordonia asplenii</name>
    <dbReference type="NCBI Taxonomy" id="2725283"/>
    <lineage>
        <taxon>Bacteria</taxon>
        <taxon>Bacillati</taxon>
        <taxon>Actinomycetota</taxon>
        <taxon>Actinomycetes</taxon>
        <taxon>Mycobacteriales</taxon>
        <taxon>Gordoniaceae</taxon>
        <taxon>Gordonia</taxon>
    </lineage>
</organism>
<dbReference type="NCBIfam" id="TIGR03968">
    <property type="entry name" value="mycofact_TetR"/>
    <property type="match status" value="1"/>
</dbReference>
<dbReference type="InterPro" id="IPR050109">
    <property type="entry name" value="HTH-type_TetR-like_transc_reg"/>
</dbReference>
<keyword evidence="1" id="KW-0805">Transcription regulation</keyword>
<feature type="DNA-binding region" description="H-T-H motif" evidence="4">
    <location>
        <begin position="79"/>
        <end position="98"/>
    </location>
</feature>
<feature type="domain" description="HTH tetR-type" evidence="6">
    <location>
        <begin position="56"/>
        <end position="116"/>
    </location>
</feature>
<dbReference type="InterPro" id="IPR001647">
    <property type="entry name" value="HTH_TetR"/>
</dbReference>
<dbReference type="AlphaFoldDB" id="A0A848KVW1"/>
<dbReference type="EMBL" id="JABBNB010000012">
    <property type="protein sequence ID" value="NMO02197.1"/>
    <property type="molecule type" value="Genomic_DNA"/>
</dbReference>
<dbReference type="Gene3D" id="1.10.357.10">
    <property type="entry name" value="Tetracycline Repressor, domain 2"/>
    <property type="match status" value="1"/>
</dbReference>
<dbReference type="SUPFAM" id="SSF46689">
    <property type="entry name" value="Homeodomain-like"/>
    <property type="match status" value="1"/>
</dbReference>
<feature type="region of interest" description="Disordered" evidence="5">
    <location>
        <begin position="21"/>
        <end position="43"/>
    </location>
</feature>
<evidence type="ECO:0000313" key="7">
    <source>
        <dbReference type="EMBL" id="NMO02197.1"/>
    </source>
</evidence>
<sequence length="241" mass="26679">MWITKDYNGTECIKASPNCDPSHNCSTTSGRTHPVPGTDQHVSAEPHTRTVGRKRITTMTHISEVAIDLFSKQGFDDTSVDDIATAAGIARRTVFRYYPSKNAIAWGDFDIYLDELRLLLDAIPDDLSIADALQRALIEFNSVPGTELPRHRRRMSLLLEIPALQAHSMLMYAEWRQVIAEFCARRLGVDAGAPVPQTIAWMTLGTALAAYEQWLAEPDRDLEALLIEGSRTLTEGVAALG</sequence>
<evidence type="ECO:0000259" key="6">
    <source>
        <dbReference type="PROSITE" id="PS50977"/>
    </source>
</evidence>
<dbReference type="Pfam" id="PF00440">
    <property type="entry name" value="TetR_N"/>
    <property type="match status" value="1"/>
</dbReference>
<evidence type="ECO:0000256" key="5">
    <source>
        <dbReference type="SAM" id="MobiDB-lite"/>
    </source>
</evidence>
<dbReference type="PANTHER" id="PTHR30055:SF238">
    <property type="entry name" value="MYCOFACTOCIN BIOSYNTHESIS TRANSCRIPTIONAL REGULATOR MFTR-RELATED"/>
    <property type="match status" value="1"/>
</dbReference>
<evidence type="ECO:0000313" key="8">
    <source>
        <dbReference type="Proteomes" id="UP000550729"/>
    </source>
</evidence>
<comment type="caution">
    <text evidence="7">The sequence shown here is derived from an EMBL/GenBank/DDBJ whole genome shotgun (WGS) entry which is preliminary data.</text>
</comment>
<evidence type="ECO:0000256" key="2">
    <source>
        <dbReference type="ARBA" id="ARBA00023125"/>
    </source>
</evidence>
<keyword evidence="2 4" id="KW-0238">DNA-binding</keyword>
<accession>A0A848KVW1</accession>
<reference evidence="7 8" key="1">
    <citation type="submission" date="2020-04" db="EMBL/GenBank/DDBJ databases">
        <title>Gordonia sp. nov. TBRC 11910.</title>
        <authorList>
            <person name="Suriyachadkun C."/>
        </authorList>
    </citation>
    <scope>NUCLEOTIDE SEQUENCE [LARGE SCALE GENOMIC DNA]</scope>
    <source>
        <strain evidence="7 8">TBRC 11910</strain>
    </source>
</reference>
<dbReference type="InterPro" id="IPR009057">
    <property type="entry name" value="Homeodomain-like_sf"/>
</dbReference>
<dbReference type="InterPro" id="IPR041347">
    <property type="entry name" value="MftR_C"/>
</dbReference>
<protein>
    <submittedName>
        <fullName evidence="7">Mycofactocin system transcriptional regulator</fullName>
    </submittedName>
</protein>
<dbReference type="GO" id="GO:0003700">
    <property type="term" value="F:DNA-binding transcription factor activity"/>
    <property type="evidence" value="ECO:0007669"/>
    <property type="project" value="TreeGrafter"/>
</dbReference>
<dbReference type="Pfam" id="PF17754">
    <property type="entry name" value="TetR_C_14"/>
    <property type="match status" value="1"/>
</dbReference>
<keyword evidence="8" id="KW-1185">Reference proteome</keyword>
<proteinExistence type="predicted"/>
<name>A0A848KVW1_9ACTN</name>
<dbReference type="Proteomes" id="UP000550729">
    <property type="component" value="Unassembled WGS sequence"/>
</dbReference>
<dbReference type="Gene3D" id="1.10.10.60">
    <property type="entry name" value="Homeodomain-like"/>
    <property type="match status" value="1"/>
</dbReference>
<dbReference type="PROSITE" id="PS50977">
    <property type="entry name" value="HTH_TETR_2"/>
    <property type="match status" value="1"/>
</dbReference>
<dbReference type="InterPro" id="IPR023851">
    <property type="entry name" value="Tscrpt_reg_TetR-type"/>
</dbReference>
<dbReference type="PANTHER" id="PTHR30055">
    <property type="entry name" value="HTH-TYPE TRANSCRIPTIONAL REGULATOR RUTR"/>
    <property type="match status" value="1"/>
</dbReference>
<evidence type="ECO:0000256" key="3">
    <source>
        <dbReference type="ARBA" id="ARBA00023163"/>
    </source>
</evidence>
<gene>
    <name evidence="7" type="primary">mftR</name>
    <name evidence="7" type="ORF">HH308_13345</name>
</gene>
<feature type="compositionally biased region" description="Polar residues" evidence="5">
    <location>
        <begin position="21"/>
        <end position="31"/>
    </location>
</feature>
<evidence type="ECO:0000256" key="1">
    <source>
        <dbReference type="ARBA" id="ARBA00023015"/>
    </source>
</evidence>
<dbReference type="GO" id="GO:0000976">
    <property type="term" value="F:transcription cis-regulatory region binding"/>
    <property type="evidence" value="ECO:0007669"/>
    <property type="project" value="TreeGrafter"/>
</dbReference>
<dbReference type="PRINTS" id="PR00455">
    <property type="entry name" value="HTHTETR"/>
</dbReference>
<evidence type="ECO:0000256" key="4">
    <source>
        <dbReference type="PROSITE-ProRule" id="PRU00335"/>
    </source>
</evidence>
<keyword evidence="3" id="KW-0804">Transcription</keyword>